<evidence type="ECO:0000256" key="1">
    <source>
        <dbReference type="SAM" id="Phobius"/>
    </source>
</evidence>
<gene>
    <name evidence="2" type="ORF">CARUB_v10024382mg</name>
</gene>
<evidence type="ECO:0000313" key="3">
    <source>
        <dbReference type="Proteomes" id="UP000029121"/>
    </source>
</evidence>
<name>R0HS54_9BRAS</name>
<sequence length="103" mass="11681">MRNIALCPTVKEVVICEGSIPCLVPMLRWGISGVRIAAGKMLVVFACICKRLWCGAIVVLVLIHVLPCFFAICRFICMIMIMVNNIMIMMLHVKYKAIRSYKF</sequence>
<keyword evidence="1" id="KW-1133">Transmembrane helix</keyword>
<keyword evidence="3" id="KW-1185">Reference proteome</keyword>
<keyword evidence="1" id="KW-0472">Membrane</keyword>
<feature type="transmembrane region" description="Helical" evidence="1">
    <location>
        <begin position="69"/>
        <end position="93"/>
    </location>
</feature>
<proteinExistence type="predicted"/>
<feature type="transmembrane region" description="Helical" evidence="1">
    <location>
        <begin position="42"/>
        <end position="63"/>
    </location>
</feature>
<organism evidence="2 3">
    <name type="scientific">Capsella rubella</name>
    <dbReference type="NCBI Taxonomy" id="81985"/>
    <lineage>
        <taxon>Eukaryota</taxon>
        <taxon>Viridiplantae</taxon>
        <taxon>Streptophyta</taxon>
        <taxon>Embryophyta</taxon>
        <taxon>Tracheophyta</taxon>
        <taxon>Spermatophyta</taxon>
        <taxon>Magnoliopsida</taxon>
        <taxon>eudicotyledons</taxon>
        <taxon>Gunneridae</taxon>
        <taxon>Pentapetalae</taxon>
        <taxon>rosids</taxon>
        <taxon>malvids</taxon>
        <taxon>Brassicales</taxon>
        <taxon>Brassicaceae</taxon>
        <taxon>Camelineae</taxon>
        <taxon>Capsella</taxon>
    </lineage>
</organism>
<evidence type="ECO:0000313" key="2">
    <source>
        <dbReference type="EMBL" id="EOA28180.1"/>
    </source>
</evidence>
<keyword evidence="1" id="KW-0812">Transmembrane</keyword>
<dbReference type="EMBL" id="KB870808">
    <property type="protein sequence ID" value="EOA28180.1"/>
    <property type="molecule type" value="Genomic_DNA"/>
</dbReference>
<dbReference type="Proteomes" id="UP000029121">
    <property type="component" value="Unassembled WGS sequence"/>
</dbReference>
<protein>
    <submittedName>
        <fullName evidence="2">Uncharacterized protein</fullName>
    </submittedName>
</protein>
<accession>R0HS54</accession>
<dbReference type="AlphaFoldDB" id="R0HS54"/>
<reference evidence="3" key="1">
    <citation type="journal article" date="2013" name="Nat. Genet.">
        <title>The Capsella rubella genome and the genomic consequences of rapid mating system evolution.</title>
        <authorList>
            <person name="Slotte T."/>
            <person name="Hazzouri K.M."/>
            <person name="Agren J.A."/>
            <person name="Koenig D."/>
            <person name="Maumus F."/>
            <person name="Guo Y.L."/>
            <person name="Steige K."/>
            <person name="Platts A.E."/>
            <person name="Escobar J.S."/>
            <person name="Newman L.K."/>
            <person name="Wang W."/>
            <person name="Mandakova T."/>
            <person name="Vello E."/>
            <person name="Smith L.M."/>
            <person name="Henz S.R."/>
            <person name="Steffen J."/>
            <person name="Takuno S."/>
            <person name="Brandvain Y."/>
            <person name="Coop G."/>
            <person name="Andolfatto P."/>
            <person name="Hu T.T."/>
            <person name="Blanchette M."/>
            <person name="Clark R.M."/>
            <person name="Quesneville H."/>
            <person name="Nordborg M."/>
            <person name="Gaut B.S."/>
            <person name="Lysak M.A."/>
            <person name="Jenkins J."/>
            <person name="Grimwood J."/>
            <person name="Chapman J."/>
            <person name="Prochnik S."/>
            <person name="Shu S."/>
            <person name="Rokhsar D."/>
            <person name="Schmutz J."/>
            <person name="Weigel D."/>
            <person name="Wright S.I."/>
        </authorList>
    </citation>
    <scope>NUCLEOTIDE SEQUENCE [LARGE SCALE GENOMIC DNA]</scope>
    <source>
        <strain evidence="3">cv. Monte Gargano</strain>
    </source>
</reference>